<reference evidence="3 4" key="1">
    <citation type="journal article" date="2013" name="Front. Plant Sci.">
        <title>The Reference Genome of the Halophytic Plant Eutrema salsugineum.</title>
        <authorList>
            <person name="Yang R."/>
            <person name="Jarvis D.E."/>
            <person name="Chen H."/>
            <person name="Beilstein M.A."/>
            <person name="Grimwood J."/>
            <person name="Jenkins J."/>
            <person name="Shu S."/>
            <person name="Prochnik S."/>
            <person name="Xin M."/>
            <person name="Ma C."/>
            <person name="Schmutz J."/>
            <person name="Wing R.A."/>
            <person name="Mitchell-Olds T."/>
            <person name="Schumaker K.S."/>
            <person name="Wang X."/>
        </authorList>
    </citation>
    <scope>NUCLEOTIDE SEQUENCE [LARGE SCALE GENOMIC DNA]</scope>
</reference>
<name>V4KHP3_EUTSA</name>
<gene>
    <name evidence="3" type="ORF">EUTSA_v10012176mg</name>
</gene>
<keyword evidence="4" id="KW-1185">Reference proteome</keyword>
<dbReference type="Pfam" id="PF08268">
    <property type="entry name" value="FBA_3"/>
    <property type="match status" value="1"/>
</dbReference>
<dbReference type="InterPro" id="IPR036047">
    <property type="entry name" value="F-box-like_dom_sf"/>
</dbReference>
<dbReference type="NCBIfam" id="TIGR01640">
    <property type="entry name" value="F_box_assoc_1"/>
    <property type="match status" value="1"/>
</dbReference>
<dbReference type="Gene3D" id="1.20.1280.50">
    <property type="match status" value="1"/>
</dbReference>
<protein>
    <recommendedName>
        <fullName evidence="2">F-box domain-containing protein</fullName>
    </recommendedName>
</protein>
<organism evidence="3 4">
    <name type="scientific">Eutrema salsugineum</name>
    <name type="common">Saltwater cress</name>
    <name type="synonym">Sisymbrium salsugineum</name>
    <dbReference type="NCBI Taxonomy" id="72664"/>
    <lineage>
        <taxon>Eukaryota</taxon>
        <taxon>Viridiplantae</taxon>
        <taxon>Streptophyta</taxon>
        <taxon>Embryophyta</taxon>
        <taxon>Tracheophyta</taxon>
        <taxon>Spermatophyta</taxon>
        <taxon>Magnoliopsida</taxon>
        <taxon>eudicotyledons</taxon>
        <taxon>Gunneridae</taxon>
        <taxon>Pentapetalae</taxon>
        <taxon>rosids</taxon>
        <taxon>malvids</taxon>
        <taxon>Brassicales</taxon>
        <taxon>Brassicaceae</taxon>
        <taxon>Eutremeae</taxon>
        <taxon>Eutrema</taxon>
    </lineage>
</organism>
<dbReference type="InterPro" id="IPR013187">
    <property type="entry name" value="F-box-assoc_dom_typ3"/>
</dbReference>
<dbReference type="InterPro" id="IPR001810">
    <property type="entry name" value="F-box_dom"/>
</dbReference>
<dbReference type="SUPFAM" id="SSF81383">
    <property type="entry name" value="F-box domain"/>
    <property type="match status" value="1"/>
</dbReference>
<dbReference type="Proteomes" id="UP000030689">
    <property type="component" value="Unassembled WGS sequence"/>
</dbReference>
<dbReference type="STRING" id="72664.V4KHP3"/>
<dbReference type="Pfam" id="PF00646">
    <property type="entry name" value="F-box"/>
    <property type="match status" value="1"/>
</dbReference>
<feature type="non-terminal residue" evidence="3">
    <location>
        <position position="1"/>
    </location>
</feature>
<proteinExistence type="predicted"/>
<evidence type="ECO:0000313" key="3">
    <source>
        <dbReference type="EMBL" id="ESQ30714.1"/>
    </source>
</evidence>
<evidence type="ECO:0000259" key="2">
    <source>
        <dbReference type="PROSITE" id="PS50181"/>
    </source>
</evidence>
<evidence type="ECO:0000313" key="4">
    <source>
        <dbReference type="Proteomes" id="UP000030689"/>
    </source>
</evidence>
<accession>V4KHP3</accession>
<dbReference type="EMBL" id="KI517809">
    <property type="protein sequence ID" value="ESQ30714.1"/>
    <property type="molecule type" value="Genomic_DNA"/>
</dbReference>
<dbReference type="KEGG" id="eus:EUTSA_v10012176mg"/>
<sequence length="216" mass="25325">IKEQEKKKRKTEEKKKEESRREEEEERLLSYRGRRKKSKSTLSFPLDLTSEILSRIPARSVFRFCCVSKLWSSVTTDSYFIKSFKTRSLLQPSLLLCFIKVSTLFVSSISQHTDTLYKNSNNSYSFSQPIDRYRMELPEEYGYFPPTESVNGLICFPRSSGKPIVWNPSKRQYFNLPNLRLNWESIEVFLGYDPVQGKHKLLCILLREVMGLLGLV</sequence>
<evidence type="ECO:0000256" key="1">
    <source>
        <dbReference type="SAM" id="MobiDB-lite"/>
    </source>
</evidence>
<dbReference type="AlphaFoldDB" id="V4KHP3"/>
<dbReference type="SMART" id="SM00256">
    <property type="entry name" value="FBOX"/>
    <property type="match status" value="1"/>
</dbReference>
<feature type="region of interest" description="Disordered" evidence="1">
    <location>
        <begin position="1"/>
        <end position="30"/>
    </location>
</feature>
<dbReference type="PANTHER" id="PTHR31111:SF119">
    <property type="entry name" value="F-BOX DOMAIN-CONTAINING PROTEIN"/>
    <property type="match status" value="1"/>
</dbReference>
<feature type="compositionally biased region" description="Basic and acidic residues" evidence="1">
    <location>
        <begin position="1"/>
        <end position="22"/>
    </location>
</feature>
<dbReference type="InterPro" id="IPR017451">
    <property type="entry name" value="F-box-assoc_interact_dom"/>
</dbReference>
<feature type="domain" description="F-box" evidence="2">
    <location>
        <begin position="38"/>
        <end position="84"/>
    </location>
</feature>
<dbReference type="Gramene" id="ESQ30714">
    <property type="protein sequence ID" value="ESQ30714"/>
    <property type="gene ID" value="EUTSA_v10012176mg"/>
</dbReference>
<dbReference type="PANTHER" id="PTHR31111">
    <property type="entry name" value="BNAA05G37150D PROTEIN-RELATED"/>
    <property type="match status" value="1"/>
</dbReference>
<dbReference type="PROSITE" id="PS50181">
    <property type="entry name" value="FBOX"/>
    <property type="match status" value="1"/>
</dbReference>